<dbReference type="EMBL" id="JXBL01000001">
    <property type="protein sequence ID" value="KIE42453.1"/>
    <property type="molecule type" value="Genomic_DNA"/>
</dbReference>
<reference evidence="1 2" key="1">
    <citation type="submission" date="2015-01" db="EMBL/GenBank/DDBJ databases">
        <title>Genome sequence of the anaerobic bacterium Geobacter soli GSS01, a dissimilatory Fe(III) reducer from soil.</title>
        <authorList>
            <person name="Yang G."/>
            <person name="Zhou S."/>
        </authorList>
    </citation>
    <scope>NUCLEOTIDE SEQUENCE [LARGE SCALE GENOMIC DNA]</scope>
    <source>
        <strain evidence="1 2">GSS01</strain>
    </source>
</reference>
<name>A0A0C1TSZ5_9BACT</name>
<dbReference type="Proteomes" id="UP000031433">
    <property type="component" value="Unassembled WGS sequence"/>
</dbReference>
<dbReference type="AlphaFoldDB" id="A0A0C1TSZ5"/>
<keyword evidence="2" id="KW-1185">Reference proteome</keyword>
<accession>A0A0C1TSZ5</accession>
<evidence type="ECO:0000313" key="2">
    <source>
        <dbReference type="Proteomes" id="UP000031433"/>
    </source>
</evidence>
<gene>
    <name evidence="1" type="ORF">SE37_07325</name>
</gene>
<proteinExistence type="predicted"/>
<sequence length="144" mass="16432">MMGRQEQPQHNLFHYSVNLDKWIRNDHPPRTVNELIDFDFAYAEVKNCSGNNGNESVISLIILKLMLFLVFYKCPLGTGGDENRSGANGLALVSGIRSRLGHPEPQRLIQGREEVGRCSFPKLFRANYFIRCLWGQRPSSHVDN</sequence>
<protein>
    <submittedName>
        <fullName evidence="1">Uncharacterized protein</fullName>
    </submittedName>
</protein>
<evidence type="ECO:0000313" key="1">
    <source>
        <dbReference type="EMBL" id="KIE42453.1"/>
    </source>
</evidence>
<comment type="caution">
    <text evidence="1">The sequence shown here is derived from an EMBL/GenBank/DDBJ whole genome shotgun (WGS) entry which is preliminary data.</text>
</comment>
<organism evidence="1 2">
    <name type="scientific">Geobacter soli</name>
    <dbReference type="NCBI Taxonomy" id="1510391"/>
    <lineage>
        <taxon>Bacteria</taxon>
        <taxon>Pseudomonadati</taxon>
        <taxon>Thermodesulfobacteriota</taxon>
        <taxon>Desulfuromonadia</taxon>
        <taxon>Geobacterales</taxon>
        <taxon>Geobacteraceae</taxon>
        <taxon>Geobacter</taxon>
    </lineage>
</organism>